<reference evidence="7" key="1">
    <citation type="journal article" date="2023" name="Int. J. Syst. Evol. Microbiol.">
        <title>Claveliimonas bilis gen. nov., sp. nov., deoxycholic acid-producing bacteria isolated from human faeces, and reclassification of Sellimonas monacensis Zenner et al. 2021 as Claveliimonas monacensis comb. nov.</title>
        <authorList>
            <person name="Hisatomi A."/>
            <person name="Kastawa N.W.E.P.G."/>
            <person name="Song I."/>
            <person name="Ohkuma M."/>
            <person name="Fukiya S."/>
            <person name="Sakamoto M."/>
        </authorList>
    </citation>
    <scope>NUCLEOTIDE SEQUENCE [LARGE SCALE GENOMIC DNA]</scope>
    <source>
        <strain evidence="7">12BBH14</strain>
    </source>
</reference>
<evidence type="ECO:0000259" key="5">
    <source>
        <dbReference type="Pfam" id="PF22666"/>
    </source>
</evidence>
<sequence length="582" mass="68377">MKKLKTRWTDQVKESQGQVLQEYPRPSMKRESYLNLNGFWDYAIMGTKRIPDRFDGKILVPFSPEAPLSGVERQLRPRQVLWYKRILPREVRKENGKRWLLHFGAVDQFAAVYINKILVTKHLGGYLPFTADVTDALKEGENELLVAVRDFTDHSYYSRGKQKLAKGGMFYTAQSGIWQTVWMEQVPGRYITEIKTTPLFDEEMIEITVCSNRGGRFTVEISSEEMQPVEAKGEAGVPLQIPIQEMHPWSPEDPFLYQMTVTFGEDTVDSYFAMRKISAKKDEKGILRPFLNNRPYLQKGVLDQGYWPDGLYTAPTDEALEFDIKEMKRLGFNMLRKHIKIEPERWYYHCDRLGMLVWQDMVCGGRPYKRWYVTYMANAFEKINLRVTDRTYGLLGRREGKSREIFVEEMKETIRLLQNHPSIITWVLFNEGWGQFDAKEITAAAREQDETRLVDQASGWFDQAGGDFRSIHNYFFELKLRADKRITALTEFGGYCWRVREHSMYSKVYGYRIFGSKRELTRGYSQLMRKQIIPKLAEGLSVTIYTQLSDVEEEVNGIYTYDREMLKIEEEVLKEWNEQYDI</sequence>
<evidence type="ECO:0000313" key="7">
    <source>
        <dbReference type="Proteomes" id="UP001305815"/>
    </source>
</evidence>
<accession>A0ABM8I6B3</accession>
<dbReference type="InterPro" id="IPR006103">
    <property type="entry name" value="Glyco_hydro_2_cat"/>
</dbReference>
<dbReference type="PANTHER" id="PTHR42732:SF2">
    <property type="entry name" value="BETA-MANNOSIDASE"/>
    <property type="match status" value="1"/>
</dbReference>
<dbReference type="Proteomes" id="UP001305815">
    <property type="component" value="Chromosome"/>
</dbReference>
<dbReference type="InterPro" id="IPR006102">
    <property type="entry name" value="Ig-like_GH2"/>
</dbReference>
<feature type="domain" description="Beta-mannosidase-like galactose-binding" evidence="5">
    <location>
        <begin position="79"/>
        <end position="150"/>
    </location>
</feature>
<dbReference type="PANTHER" id="PTHR42732">
    <property type="entry name" value="BETA-GALACTOSIDASE"/>
    <property type="match status" value="1"/>
</dbReference>
<keyword evidence="2 6" id="KW-0378">Hydrolase</keyword>
<evidence type="ECO:0000256" key="2">
    <source>
        <dbReference type="ARBA" id="ARBA00022801"/>
    </source>
</evidence>
<organism evidence="6 7">
    <name type="scientific">Claveliimonas bilis</name>
    <dbReference type="NCBI Taxonomy" id="3028070"/>
    <lineage>
        <taxon>Bacteria</taxon>
        <taxon>Bacillati</taxon>
        <taxon>Bacillota</taxon>
        <taxon>Clostridia</taxon>
        <taxon>Lachnospirales</taxon>
        <taxon>Lachnospiraceae</taxon>
        <taxon>Claveliimonas</taxon>
    </lineage>
</organism>
<dbReference type="RefSeq" id="WP_230107340.1">
    <property type="nucleotide sequence ID" value="NZ_AP024845.1"/>
</dbReference>
<dbReference type="InterPro" id="IPR054593">
    <property type="entry name" value="Beta-mannosidase-like_N2"/>
</dbReference>
<comment type="similarity">
    <text evidence="1">Belongs to the glycosyl hydrolase 2 family.</text>
</comment>
<dbReference type="Pfam" id="PF02836">
    <property type="entry name" value="Glyco_hydro_2_C"/>
    <property type="match status" value="1"/>
</dbReference>
<dbReference type="Pfam" id="PF00703">
    <property type="entry name" value="Glyco_hydro_2"/>
    <property type="match status" value="1"/>
</dbReference>
<evidence type="ECO:0000259" key="3">
    <source>
        <dbReference type="Pfam" id="PF00703"/>
    </source>
</evidence>
<proteinExistence type="inferred from homology"/>
<dbReference type="InterPro" id="IPR051913">
    <property type="entry name" value="GH2_Domain-Containing"/>
</dbReference>
<dbReference type="Pfam" id="PF22666">
    <property type="entry name" value="Glyco_hydro_2_N2"/>
    <property type="match status" value="1"/>
</dbReference>
<gene>
    <name evidence="6" type="ORF">Lac1_02330</name>
</gene>
<dbReference type="EMBL" id="AP027742">
    <property type="protein sequence ID" value="BDZ76050.1"/>
    <property type="molecule type" value="Genomic_DNA"/>
</dbReference>
<feature type="domain" description="Glycoside hydrolase family 2 catalytic" evidence="4">
    <location>
        <begin position="316"/>
        <end position="459"/>
    </location>
</feature>
<evidence type="ECO:0000313" key="6">
    <source>
        <dbReference type="EMBL" id="BDZ76050.1"/>
    </source>
</evidence>
<keyword evidence="7" id="KW-1185">Reference proteome</keyword>
<evidence type="ECO:0000256" key="1">
    <source>
        <dbReference type="ARBA" id="ARBA00007401"/>
    </source>
</evidence>
<name>A0ABM8I6B3_9FIRM</name>
<feature type="domain" description="Glycoside hydrolase family 2 immunoglobulin-like beta-sandwich" evidence="3">
    <location>
        <begin position="224"/>
        <end position="275"/>
    </location>
</feature>
<evidence type="ECO:0000259" key="4">
    <source>
        <dbReference type="Pfam" id="PF02836"/>
    </source>
</evidence>
<dbReference type="GO" id="GO:0016787">
    <property type="term" value="F:hydrolase activity"/>
    <property type="evidence" value="ECO:0007669"/>
    <property type="project" value="UniProtKB-KW"/>
</dbReference>
<protein>
    <submittedName>
        <fullName evidence="6">Glycosyl hydrolase</fullName>
    </submittedName>
</protein>